<organism evidence="3">
    <name type="scientific">Alexandrium monilatum</name>
    <dbReference type="NCBI Taxonomy" id="311494"/>
    <lineage>
        <taxon>Eukaryota</taxon>
        <taxon>Sar</taxon>
        <taxon>Alveolata</taxon>
        <taxon>Dinophyceae</taxon>
        <taxon>Gonyaulacales</taxon>
        <taxon>Pyrocystaceae</taxon>
        <taxon>Alexandrium</taxon>
    </lineage>
</organism>
<dbReference type="InterPro" id="IPR011989">
    <property type="entry name" value="ARM-like"/>
</dbReference>
<name>A0A7S4Q6M1_9DINO</name>
<dbReference type="InterPro" id="IPR016024">
    <property type="entry name" value="ARM-type_fold"/>
</dbReference>
<reference evidence="3" key="1">
    <citation type="submission" date="2021-01" db="EMBL/GenBank/DDBJ databases">
        <authorList>
            <person name="Corre E."/>
            <person name="Pelletier E."/>
            <person name="Niang G."/>
            <person name="Scheremetjew M."/>
            <person name="Finn R."/>
            <person name="Kale V."/>
            <person name="Holt S."/>
            <person name="Cochrane G."/>
            <person name="Meng A."/>
            <person name="Brown T."/>
            <person name="Cohen L."/>
        </authorList>
    </citation>
    <scope>NUCLEOTIDE SEQUENCE</scope>
    <source>
        <strain evidence="3">CCMP3105</strain>
    </source>
</reference>
<protein>
    <recommendedName>
        <fullName evidence="4">Protein HGH1 homolog</fullName>
    </recommendedName>
</protein>
<dbReference type="EMBL" id="HBNR01020622">
    <property type="protein sequence ID" value="CAE4574077.1"/>
    <property type="molecule type" value="Transcribed_RNA"/>
</dbReference>
<keyword evidence="1" id="KW-0677">Repeat</keyword>
<dbReference type="SUPFAM" id="SSF48371">
    <property type="entry name" value="ARM repeat"/>
    <property type="match status" value="1"/>
</dbReference>
<feature type="region of interest" description="Disordered" evidence="2">
    <location>
        <begin position="43"/>
        <end position="74"/>
    </location>
</feature>
<accession>A0A7S4Q6M1</accession>
<evidence type="ECO:0000256" key="2">
    <source>
        <dbReference type="SAM" id="MobiDB-lite"/>
    </source>
</evidence>
<gene>
    <name evidence="3" type="ORF">AMON00008_LOCUS13696</name>
</gene>
<dbReference type="Gene3D" id="1.25.10.10">
    <property type="entry name" value="Leucine-rich Repeat Variant"/>
    <property type="match status" value="2"/>
</dbReference>
<feature type="compositionally biased region" description="Gly residues" evidence="2">
    <location>
        <begin position="63"/>
        <end position="73"/>
    </location>
</feature>
<evidence type="ECO:0000313" key="3">
    <source>
        <dbReference type="EMBL" id="CAE4574077.1"/>
    </source>
</evidence>
<evidence type="ECO:0008006" key="4">
    <source>
        <dbReference type="Google" id="ProtNLM"/>
    </source>
</evidence>
<dbReference type="AlphaFoldDB" id="A0A7S4Q6M1"/>
<evidence type="ECO:0000256" key="1">
    <source>
        <dbReference type="ARBA" id="ARBA00022737"/>
    </source>
</evidence>
<dbReference type="PANTHER" id="PTHR22895:SF0">
    <property type="entry name" value="ARMADILLO REPEAT-CONTAINING PROTEIN 6"/>
    <property type="match status" value="1"/>
</dbReference>
<sequence length="532" mass="57673">MAQGNVLLKAHNFWAVSVCGSTSPMPLKVPAFPCPGAHRRDAEEDMEYAGVDEEEPEGEAEDGGGGAGAGSGSGALPEPAELLDLIEAIEGAHGDPASLAAVVRDIGRRMRLTPADRDMLSDFEGAEQLCLALGSPPNEWRGEAMVAFCKALPDMCRMSVINRGAFRDGSAIQGVVNFLRRSLAESDEAMAVAASVGLTALCTANDGNKREAAQLRGDFNEEELVETDADYRTPLFKDPEQAGALDLLLSVLKLFPASPALQTNACAALRTLLSDDDPRQASCVPSAVENRERAVRDEHFPAYRQAVETALGCEATGRWAPRLREQALLLLRELACRQDRIQELALGPNGARLLRTCEAALAEGDARVVRAGLAVTRALAFSDELKELVAVESNLALRCVAAVHSHVESPAICEQGFGLFANLTMRKPHIATRLNSVDVRVLAVGQLVLARYIERPNVVRSVLQTVRNVATQDEAAALELRESDILEEMRKLVVTHEGNEKWRSPVEIARQCLREFRADDGLQKAAQYNEYY</sequence>
<proteinExistence type="predicted"/>
<dbReference type="PANTHER" id="PTHR22895">
    <property type="entry name" value="ARMADILLO REPEAT-CONTAINING PROTEIN 6"/>
    <property type="match status" value="1"/>
</dbReference>
<feature type="compositionally biased region" description="Acidic residues" evidence="2">
    <location>
        <begin position="43"/>
        <end position="62"/>
    </location>
</feature>